<evidence type="ECO:0000313" key="2">
    <source>
        <dbReference type="EnsemblMetazoa" id="HelroP177927"/>
    </source>
</evidence>
<evidence type="ECO:0000313" key="1">
    <source>
        <dbReference type="EMBL" id="ESN97499.1"/>
    </source>
</evidence>
<name>T1FCH2_HELRO</name>
<organism evidence="2 3">
    <name type="scientific">Helobdella robusta</name>
    <name type="common">Californian leech</name>
    <dbReference type="NCBI Taxonomy" id="6412"/>
    <lineage>
        <taxon>Eukaryota</taxon>
        <taxon>Metazoa</taxon>
        <taxon>Spiralia</taxon>
        <taxon>Lophotrochozoa</taxon>
        <taxon>Annelida</taxon>
        <taxon>Clitellata</taxon>
        <taxon>Hirudinea</taxon>
        <taxon>Rhynchobdellida</taxon>
        <taxon>Glossiphoniidae</taxon>
        <taxon>Helobdella</taxon>
    </lineage>
</organism>
<sequence>MSGRSIFPAAFSINHFEEILSCLSKLHSLEQCEKIPPDLQKKEKRDVGSSLFGSTQRQTLVSYVPKKKPVISLFTMSSENFSQKILKYFQCLPLISPNSRPSKSTHGLTPKTVHHLLHYHQQNRTLPASREIVKFGKMHADSK</sequence>
<dbReference type="EnsemblMetazoa" id="HelroT177927">
    <property type="protein sequence ID" value="HelroP177927"/>
    <property type="gene ID" value="HelroG177927"/>
</dbReference>
<dbReference type="EMBL" id="AMQM01006233">
    <property type="status" value="NOT_ANNOTATED_CDS"/>
    <property type="molecule type" value="Genomic_DNA"/>
</dbReference>
<gene>
    <name evidence="2" type="primary">20206521</name>
    <name evidence="1" type="ORF">HELRODRAFT_177927</name>
</gene>
<reference evidence="1 3" key="2">
    <citation type="journal article" date="2013" name="Nature">
        <title>Insights into bilaterian evolution from three spiralian genomes.</title>
        <authorList>
            <person name="Simakov O."/>
            <person name="Marletaz F."/>
            <person name="Cho S.J."/>
            <person name="Edsinger-Gonzales E."/>
            <person name="Havlak P."/>
            <person name="Hellsten U."/>
            <person name="Kuo D.H."/>
            <person name="Larsson T."/>
            <person name="Lv J."/>
            <person name="Arendt D."/>
            <person name="Savage R."/>
            <person name="Osoegawa K."/>
            <person name="de Jong P."/>
            <person name="Grimwood J."/>
            <person name="Chapman J.A."/>
            <person name="Shapiro H."/>
            <person name="Aerts A."/>
            <person name="Otillar R.P."/>
            <person name="Terry A.Y."/>
            <person name="Boore J.L."/>
            <person name="Grigoriev I.V."/>
            <person name="Lindberg D.R."/>
            <person name="Seaver E.C."/>
            <person name="Weisblat D.A."/>
            <person name="Putnam N.H."/>
            <person name="Rokhsar D.S."/>
        </authorList>
    </citation>
    <scope>NUCLEOTIDE SEQUENCE</scope>
</reference>
<dbReference type="CTD" id="20206521"/>
<reference evidence="3" key="1">
    <citation type="submission" date="2012-12" db="EMBL/GenBank/DDBJ databases">
        <authorList>
            <person name="Hellsten U."/>
            <person name="Grimwood J."/>
            <person name="Chapman J.A."/>
            <person name="Shapiro H."/>
            <person name="Aerts A."/>
            <person name="Otillar R.P."/>
            <person name="Terry A.Y."/>
            <person name="Boore J.L."/>
            <person name="Simakov O."/>
            <person name="Marletaz F."/>
            <person name="Cho S.-J."/>
            <person name="Edsinger-Gonzales E."/>
            <person name="Havlak P."/>
            <person name="Kuo D.-H."/>
            <person name="Larsson T."/>
            <person name="Lv J."/>
            <person name="Arendt D."/>
            <person name="Savage R."/>
            <person name="Osoegawa K."/>
            <person name="de Jong P."/>
            <person name="Lindberg D.R."/>
            <person name="Seaver E.C."/>
            <person name="Weisblat D.A."/>
            <person name="Putnam N.H."/>
            <person name="Grigoriev I.V."/>
            <person name="Rokhsar D.S."/>
        </authorList>
    </citation>
    <scope>NUCLEOTIDE SEQUENCE</scope>
</reference>
<dbReference type="RefSeq" id="XP_009024330.1">
    <property type="nucleotide sequence ID" value="XM_009026082.1"/>
</dbReference>
<dbReference type="KEGG" id="hro:HELRODRAFT_177927"/>
<proteinExistence type="predicted"/>
<accession>T1FCH2</accession>
<dbReference type="InParanoid" id="T1FCH2"/>
<evidence type="ECO:0000313" key="3">
    <source>
        <dbReference type="Proteomes" id="UP000015101"/>
    </source>
</evidence>
<dbReference type="HOGENOM" id="CLU_1808299_0_0_1"/>
<dbReference type="OrthoDB" id="10057959at2759"/>
<keyword evidence="3" id="KW-1185">Reference proteome</keyword>
<dbReference type="Proteomes" id="UP000015101">
    <property type="component" value="Unassembled WGS sequence"/>
</dbReference>
<reference evidence="2" key="3">
    <citation type="submission" date="2015-06" db="UniProtKB">
        <authorList>
            <consortium name="EnsemblMetazoa"/>
        </authorList>
    </citation>
    <scope>IDENTIFICATION</scope>
</reference>
<protein>
    <submittedName>
        <fullName evidence="1 2">Uncharacterized protein</fullName>
    </submittedName>
</protein>
<dbReference type="GeneID" id="20206521"/>
<dbReference type="EMBL" id="KB097336">
    <property type="protein sequence ID" value="ESN97499.1"/>
    <property type="molecule type" value="Genomic_DNA"/>
</dbReference>
<dbReference type="AlphaFoldDB" id="T1FCH2"/>